<evidence type="ECO:0000313" key="4">
    <source>
        <dbReference type="Proteomes" id="UP000198424"/>
    </source>
</evidence>
<sequence length="520" mass="55156">MKEIAKTESLVDAYKINKPLKLNTVNKGESIDNVLVHGVDNEVKSVPRSEFSGSSQTIDKVLEAGNTAVDKWLTINSYAGQPTVSIVHGRFVSLYNNFTGDKASLQNNQLFVSDKEDTVRTTIFNNGIQFDNPQKRATLMANPDSELLSIGKVLLPPIANDSSVKTLTATDDFKTINGNSIIGVGDITIEGGGEIPTLQEVFAKTPNSTYGAYSANDRGAKTQFVIGVDDGGFQEARIDGAVAVSSKSGSLGVYNGEVNFSQYSNGGQSSLSFTAPIATGGAANFKIPAKLTGDYILATTDDVNTKLTQNNGITTNSQVYAKQSDGSQTMLNISDVSISSNINQVLEVGDLATDKRMQFDSTEETTLSTSISHGGMRVNDSDLGMSSSMDAFQIGIGDAANSRLIYFNAGEGIVMQQNGRFWARLASNNMTKGVYIELPSVSGTLAASVNGNVADIYGAITVPLAVGNSTTSALNLSTLNTIYPSVVVGYRVQCMSIVGGGLIYEKTSTGWIQYPITTVL</sequence>
<dbReference type="AlphaFoldDB" id="A0A086A3H7"/>
<name>A0A086A3H7_FLAHY</name>
<evidence type="ECO:0000313" key="1">
    <source>
        <dbReference type="EMBL" id="KFF11241.1"/>
    </source>
</evidence>
<comment type="caution">
    <text evidence="1">The sequence shown here is derived from an EMBL/GenBank/DDBJ whole genome shotgun (WGS) entry which is preliminary data.</text>
</comment>
<reference evidence="1 3" key="1">
    <citation type="submission" date="2014-07" db="EMBL/GenBank/DDBJ databases">
        <title>Genome of Flavobacterium hydatis DSM 2063.</title>
        <authorList>
            <person name="Pipes S.E."/>
            <person name="Stropko S.J."/>
            <person name="Newman J.D."/>
        </authorList>
    </citation>
    <scope>NUCLEOTIDE SEQUENCE [LARGE SCALE GENOMIC DNA]</scope>
    <source>
        <strain evidence="1 3">DSM 2063</strain>
    </source>
</reference>
<reference evidence="2 4" key="2">
    <citation type="submission" date="2016-11" db="EMBL/GenBank/DDBJ databases">
        <title>Whole genomes of Flavobacteriaceae.</title>
        <authorList>
            <person name="Stine C."/>
            <person name="Li C."/>
            <person name="Tadesse D."/>
        </authorList>
    </citation>
    <scope>NUCLEOTIDE SEQUENCE [LARGE SCALE GENOMIC DNA]</scope>
    <source>
        <strain evidence="2 4">ATCC 29551</strain>
    </source>
</reference>
<protein>
    <submittedName>
        <fullName evidence="1">Uncharacterized protein</fullName>
    </submittedName>
</protein>
<gene>
    <name evidence="2" type="ORF">B0A62_03365</name>
    <name evidence="1" type="ORF">IW20_20140</name>
</gene>
<evidence type="ECO:0000313" key="3">
    <source>
        <dbReference type="Proteomes" id="UP000028712"/>
    </source>
</evidence>
<keyword evidence="4" id="KW-1185">Reference proteome</keyword>
<dbReference type="Proteomes" id="UP000028712">
    <property type="component" value="Unassembled WGS sequence"/>
</dbReference>
<organism evidence="1 3">
    <name type="scientific">Flavobacterium hydatis</name>
    <name type="common">Cytophaga aquatilis</name>
    <dbReference type="NCBI Taxonomy" id="991"/>
    <lineage>
        <taxon>Bacteria</taxon>
        <taxon>Pseudomonadati</taxon>
        <taxon>Bacteroidota</taxon>
        <taxon>Flavobacteriia</taxon>
        <taxon>Flavobacteriales</taxon>
        <taxon>Flavobacteriaceae</taxon>
        <taxon>Flavobacterium</taxon>
    </lineage>
</organism>
<dbReference type="EMBL" id="JPRM01000036">
    <property type="protein sequence ID" value="KFF11241.1"/>
    <property type="molecule type" value="Genomic_DNA"/>
</dbReference>
<proteinExistence type="predicted"/>
<accession>A0A086A3H7</accession>
<dbReference type="OrthoDB" id="1377270at2"/>
<dbReference type="Proteomes" id="UP000198424">
    <property type="component" value="Unassembled WGS sequence"/>
</dbReference>
<dbReference type="STRING" id="991.IW20_20140"/>
<dbReference type="EMBL" id="MUGY01000002">
    <property type="protein sequence ID" value="OXA97910.1"/>
    <property type="molecule type" value="Genomic_DNA"/>
</dbReference>
<evidence type="ECO:0000313" key="2">
    <source>
        <dbReference type="EMBL" id="OXA97910.1"/>
    </source>
</evidence>
<dbReference type="RefSeq" id="WP_035626361.1">
    <property type="nucleotide sequence ID" value="NZ_JBEWQG010000027.1"/>
</dbReference>